<feature type="compositionally biased region" description="Basic and acidic residues" evidence="1">
    <location>
        <begin position="57"/>
        <end position="71"/>
    </location>
</feature>
<evidence type="ECO:0000313" key="3">
    <source>
        <dbReference type="EMBL" id="CAD9517463.1"/>
    </source>
</evidence>
<sequence length="231" mass="25124">MVPKLLSAVSCLAAALPLGAWGLRMSASGPPASKRSLTLPVNWTRVVEDAMSAPLTKGDKGSTNQEDHGKVEPGMMDLEWEIKDLEEGANVSLYWDHGCDGKGKPIGKCTFDRADRENPSGFNIVVDRPLNSTEKVEFSTTVKVLFFPVTKRMECPICDGTCTMETPGDMENVQLEMPECPVPVESFSFALPPMDFSTFPPPSMRVNVKSNTKITRADGSTICDVAMTVSM</sequence>
<evidence type="ECO:0000256" key="1">
    <source>
        <dbReference type="SAM" id="MobiDB-lite"/>
    </source>
</evidence>
<gene>
    <name evidence="3" type="ORF">AAND1436_LOCUS40747</name>
</gene>
<dbReference type="EMBL" id="HBGQ01085494">
    <property type="protein sequence ID" value="CAD9517463.1"/>
    <property type="molecule type" value="Transcribed_RNA"/>
</dbReference>
<feature type="chain" id="PRO_5030935417" description="MD-2-related lipid-recognition domain-containing protein" evidence="2">
    <location>
        <begin position="23"/>
        <end position="231"/>
    </location>
</feature>
<evidence type="ECO:0000256" key="2">
    <source>
        <dbReference type="SAM" id="SignalP"/>
    </source>
</evidence>
<organism evidence="3">
    <name type="scientific">Alexandrium andersonii</name>
    <dbReference type="NCBI Taxonomy" id="327968"/>
    <lineage>
        <taxon>Eukaryota</taxon>
        <taxon>Sar</taxon>
        <taxon>Alveolata</taxon>
        <taxon>Dinophyceae</taxon>
        <taxon>Gonyaulacales</taxon>
        <taxon>Pyrocystaceae</taxon>
        <taxon>Alexandrium</taxon>
    </lineage>
</organism>
<protein>
    <recommendedName>
        <fullName evidence="4">MD-2-related lipid-recognition domain-containing protein</fullName>
    </recommendedName>
</protein>
<reference evidence="3" key="1">
    <citation type="submission" date="2021-01" db="EMBL/GenBank/DDBJ databases">
        <authorList>
            <person name="Corre E."/>
            <person name="Pelletier E."/>
            <person name="Niang G."/>
            <person name="Scheremetjew M."/>
            <person name="Finn R."/>
            <person name="Kale V."/>
            <person name="Holt S."/>
            <person name="Cochrane G."/>
            <person name="Meng A."/>
            <person name="Brown T."/>
            <person name="Cohen L."/>
        </authorList>
    </citation>
    <scope>NUCLEOTIDE SEQUENCE</scope>
    <source>
        <strain evidence="3">CCMP2222</strain>
    </source>
</reference>
<keyword evidence="2" id="KW-0732">Signal</keyword>
<feature type="signal peptide" evidence="2">
    <location>
        <begin position="1"/>
        <end position="22"/>
    </location>
</feature>
<proteinExistence type="predicted"/>
<evidence type="ECO:0008006" key="4">
    <source>
        <dbReference type="Google" id="ProtNLM"/>
    </source>
</evidence>
<dbReference type="AlphaFoldDB" id="A0A7S2IFL7"/>
<feature type="region of interest" description="Disordered" evidence="1">
    <location>
        <begin position="52"/>
        <end position="71"/>
    </location>
</feature>
<accession>A0A7S2IFL7</accession>
<name>A0A7S2IFL7_9DINO</name>